<name>A0A8X8X005_SALSN</name>
<proteinExistence type="predicted"/>
<dbReference type="InterPro" id="IPR028919">
    <property type="entry name" value="Viral_movement"/>
</dbReference>
<feature type="region of interest" description="Disordered" evidence="1">
    <location>
        <begin position="565"/>
        <end position="585"/>
    </location>
</feature>
<dbReference type="Pfam" id="PF01107">
    <property type="entry name" value="MP"/>
    <property type="match status" value="1"/>
</dbReference>
<dbReference type="EMBL" id="PNBA02000013">
    <property type="protein sequence ID" value="KAG6403355.1"/>
    <property type="molecule type" value="Genomic_DNA"/>
</dbReference>
<evidence type="ECO:0008006" key="4">
    <source>
        <dbReference type="Google" id="ProtNLM"/>
    </source>
</evidence>
<organism evidence="2">
    <name type="scientific">Salvia splendens</name>
    <name type="common">Scarlet sage</name>
    <dbReference type="NCBI Taxonomy" id="180675"/>
    <lineage>
        <taxon>Eukaryota</taxon>
        <taxon>Viridiplantae</taxon>
        <taxon>Streptophyta</taxon>
        <taxon>Embryophyta</taxon>
        <taxon>Tracheophyta</taxon>
        <taxon>Spermatophyta</taxon>
        <taxon>Magnoliopsida</taxon>
        <taxon>eudicotyledons</taxon>
        <taxon>Gunneridae</taxon>
        <taxon>Pentapetalae</taxon>
        <taxon>asterids</taxon>
        <taxon>lamiids</taxon>
        <taxon>Lamiales</taxon>
        <taxon>Lamiaceae</taxon>
        <taxon>Nepetoideae</taxon>
        <taxon>Mentheae</taxon>
        <taxon>Salviinae</taxon>
        <taxon>Salvia</taxon>
        <taxon>Salvia subgen. Calosphace</taxon>
        <taxon>core Calosphace</taxon>
    </lineage>
</organism>
<dbReference type="Proteomes" id="UP000298416">
    <property type="component" value="Unassembled WGS sequence"/>
</dbReference>
<dbReference type="PANTHER" id="PTHR47599:SF4">
    <property type="entry name" value="POLYPROTEIN"/>
    <property type="match status" value="1"/>
</dbReference>
<evidence type="ECO:0000313" key="2">
    <source>
        <dbReference type="EMBL" id="KAG6403355.1"/>
    </source>
</evidence>
<keyword evidence="3" id="KW-1185">Reference proteome</keyword>
<dbReference type="PANTHER" id="PTHR47599">
    <property type="entry name" value="CELL-TO-CELL MOVEMENT PROTEIN"/>
    <property type="match status" value="1"/>
</dbReference>
<accession>A0A8X8X005</accession>
<gene>
    <name evidence="2" type="ORF">SASPL_135572</name>
</gene>
<feature type="compositionally biased region" description="Acidic residues" evidence="1">
    <location>
        <begin position="568"/>
        <end position="585"/>
    </location>
</feature>
<evidence type="ECO:0000313" key="3">
    <source>
        <dbReference type="Proteomes" id="UP000298416"/>
    </source>
</evidence>
<protein>
    <recommendedName>
        <fullName evidence="4">Movement protein</fullName>
    </recommendedName>
</protein>
<comment type="caution">
    <text evidence="2">The sequence shown here is derived from an EMBL/GenBank/DDBJ whole genome shotgun (WGS) entry which is preliminary data.</text>
</comment>
<evidence type="ECO:0000256" key="1">
    <source>
        <dbReference type="SAM" id="MobiDB-lite"/>
    </source>
</evidence>
<reference evidence="2" key="1">
    <citation type="submission" date="2018-01" db="EMBL/GenBank/DDBJ databases">
        <authorList>
            <person name="Mao J.F."/>
        </authorList>
    </citation>
    <scope>NUCLEOTIDE SEQUENCE</scope>
    <source>
        <strain evidence="2">Huo1</strain>
        <tissue evidence="2">Leaf</tissue>
    </source>
</reference>
<dbReference type="AlphaFoldDB" id="A0A8X8X005"/>
<reference evidence="2" key="2">
    <citation type="submission" date="2020-08" db="EMBL/GenBank/DDBJ databases">
        <title>Plant Genome Project.</title>
        <authorList>
            <person name="Zhang R.-G."/>
        </authorList>
    </citation>
    <scope>NUCLEOTIDE SEQUENCE</scope>
    <source>
        <strain evidence="2">Huo1</strain>
        <tissue evidence="2">Leaf</tissue>
    </source>
</reference>
<sequence length="626" mass="72204">MNSLSRILSKRPDNIRSNTSSSNNSKEIIISKNYEKSVQNWNLPVESSVYKRKGILDTNRSDYVIKTVEESLNLGMGFSSFKLLSKSLIEEHRKNYNYLHIGLVQIGLKPATRIGLNTSALIAVRDKRHLRFHDSLLGIVESSLCDGPIYFSCFPNYVLALEDETLIHALSLDIRTEGFNMAKKAKNVILIYRIQYKVMNTAFPRCKEIPYQEENQTTLFVTNLEKSNVRIPQTIKWDQVKLPEIWLLDEANEPEKPEQRELEDIIEHPNGDVVIRFASNRITRLNLGESSRNSTSSVPMTNFEKSNIQGTSFAPSGVNYPEYKVEIPPSEKIRRTSPSPSEMGYSDFSINVLSLDGDKDFDSFYSKENSLKRKWFSLKNEKSQNKWFSQYKRFLKKMDYKDTLGFFEFLKEMYILQKIEFPDFEDKRFISTIESSYANFRTTSGRSVKSIHPPEMNLSIETKDGKITASHYKGNTEKIGDVISQNNYTNLYLKSLGEQMNRIERISQNSEIQSFEGTRDSKVLFKPMPSEKLDIKFSPNVSSEMIEEIAKRLNNLDIKECAPLNQETDSESSDESENSEQEDLIDLEKEFTNLRINDNLSQDPLEVNKLSTSYQKKMVYNDQAKA</sequence>
<dbReference type="InterPro" id="IPR051596">
    <property type="entry name" value="Caulimoviridae_Movement"/>
</dbReference>